<reference evidence="2 3" key="1">
    <citation type="journal article" date="2021" name="Int. J. Syst. Evol. Microbiol.">
        <title>Reticulibacter mediterranei gen. nov., sp. nov., within the new family Reticulibacteraceae fam. nov., and Ktedonospora formicarum gen. nov., sp. nov., Ktedonobacter robiniae sp. nov., Dictyobacter formicarum sp. nov. and Dictyobacter arantiisoli sp. nov., belonging to the class Ktedonobacteria.</title>
        <authorList>
            <person name="Yabe S."/>
            <person name="Zheng Y."/>
            <person name="Wang C.M."/>
            <person name="Sakai Y."/>
            <person name="Abe K."/>
            <person name="Yokota A."/>
            <person name="Donadio S."/>
            <person name="Cavaletti L."/>
            <person name="Monciardini P."/>
        </authorList>
    </citation>
    <scope>NUCLEOTIDE SEQUENCE [LARGE SCALE GENOMIC DNA]</scope>
    <source>
        <strain evidence="2 3">SOSP1-9</strain>
    </source>
</reference>
<keyword evidence="1" id="KW-0812">Transmembrane</keyword>
<keyword evidence="3" id="KW-1185">Reference proteome</keyword>
<gene>
    <name evidence="2" type="ORF">KSZ_30010</name>
</gene>
<evidence type="ECO:0000313" key="3">
    <source>
        <dbReference type="Proteomes" id="UP000635565"/>
    </source>
</evidence>
<organism evidence="2 3">
    <name type="scientific">Dictyobacter formicarum</name>
    <dbReference type="NCBI Taxonomy" id="2778368"/>
    <lineage>
        <taxon>Bacteria</taxon>
        <taxon>Bacillati</taxon>
        <taxon>Chloroflexota</taxon>
        <taxon>Ktedonobacteria</taxon>
        <taxon>Ktedonobacterales</taxon>
        <taxon>Dictyobacteraceae</taxon>
        <taxon>Dictyobacter</taxon>
    </lineage>
</organism>
<keyword evidence="1" id="KW-1133">Transmembrane helix</keyword>
<dbReference type="EMBL" id="BNJJ01000007">
    <property type="protein sequence ID" value="GHO84995.1"/>
    <property type="molecule type" value="Genomic_DNA"/>
</dbReference>
<comment type="caution">
    <text evidence="2">The sequence shown here is derived from an EMBL/GenBank/DDBJ whole genome shotgun (WGS) entry which is preliminary data.</text>
</comment>
<protein>
    <submittedName>
        <fullName evidence="2">Uncharacterized protein</fullName>
    </submittedName>
</protein>
<feature type="transmembrane region" description="Helical" evidence="1">
    <location>
        <begin position="17"/>
        <end position="37"/>
    </location>
</feature>
<evidence type="ECO:0000256" key="1">
    <source>
        <dbReference type="SAM" id="Phobius"/>
    </source>
</evidence>
<keyword evidence="1" id="KW-0472">Membrane</keyword>
<accession>A0ABQ3VFQ2</accession>
<sequence length="43" mass="4755">MTDMSTRGHSRLGISRWILRIIFVLVVSGLLVLALFATNATSH</sequence>
<name>A0ABQ3VFQ2_9CHLR</name>
<evidence type="ECO:0000313" key="2">
    <source>
        <dbReference type="EMBL" id="GHO84995.1"/>
    </source>
</evidence>
<proteinExistence type="predicted"/>
<dbReference type="Proteomes" id="UP000635565">
    <property type="component" value="Unassembled WGS sequence"/>
</dbReference>